<dbReference type="RefSeq" id="WP_246512096.1">
    <property type="nucleotide sequence ID" value="NZ_AP024601.1"/>
</dbReference>
<dbReference type="InterPro" id="IPR004509">
    <property type="entry name" value="Competence_ComEA_HhH"/>
</dbReference>
<evidence type="ECO:0000313" key="5">
    <source>
        <dbReference type="Proteomes" id="UP000677436"/>
    </source>
</evidence>
<dbReference type="AlphaFoldDB" id="A0A8D5UFE7"/>
<reference evidence="4" key="1">
    <citation type="journal article" date="2013" name="Int. J. Syst. Evol. Microbiol.">
        <title>Polycladomyces abyssicola gen. nov., sp. nov., a thermophilic filamentous bacterium isolated from hemipelagic sediment.</title>
        <authorList>
            <person name="Tsubouchi T."/>
            <person name="Shimane Y."/>
            <person name="Mori K."/>
            <person name="Usui K."/>
            <person name="Hiraki T."/>
            <person name="Tame A."/>
            <person name="Uematsu K."/>
            <person name="Maruyama T."/>
            <person name="Hatada Y."/>
        </authorList>
    </citation>
    <scope>NUCLEOTIDE SEQUENCE</scope>
    <source>
        <strain evidence="4">JIR-001</strain>
    </source>
</reference>
<dbReference type="Gene3D" id="1.10.150.280">
    <property type="entry name" value="AF1531-like domain"/>
    <property type="match status" value="1"/>
</dbReference>
<protein>
    <recommendedName>
        <fullName evidence="3">Helix-hairpin-helix DNA-binding motif class 1 domain-containing protein</fullName>
    </recommendedName>
</protein>
<sequence>MWEEKWYHRVNKWALATGVLALVVIGLIVLLINRREETAPVPTLPAYKPALPATPSSGNREKAAKIVVDVKGAVNHPGVYKLSGGSRVQDAMQQAGGAAPSADVNRVNLAQPLADGMVVYIPRKGEQVPPPVAGATGSVPDGGTQSGTTANGGKISLNSATAEQLDQLDGIGPSKAAAIIRYREEHGPFRSVDELANVPGIGEKTLEKFRDRLTVP</sequence>
<dbReference type="NCBIfam" id="TIGR00426">
    <property type="entry name" value="competence protein ComEA helix-hairpin-helix repeat region"/>
    <property type="match status" value="1"/>
</dbReference>
<feature type="domain" description="Helix-hairpin-helix DNA-binding motif class 1" evidence="3">
    <location>
        <begin position="193"/>
        <end position="212"/>
    </location>
</feature>
<dbReference type="InterPro" id="IPR010994">
    <property type="entry name" value="RuvA_2-like"/>
</dbReference>
<dbReference type="InterPro" id="IPR019554">
    <property type="entry name" value="Soluble_ligand-bd"/>
</dbReference>
<dbReference type="Pfam" id="PF12836">
    <property type="entry name" value="HHH_3"/>
    <property type="match status" value="1"/>
</dbReference>
<dbReference type="SUPFAM" id="SSF47781">
    <property type="entry name" value="RuvA domain 2-like"/>
    <property type="match status" value="1"/>
</dbReference>
<dbReference type="Pfam" id="PF10531">
    <property type="entry name" value="SLBB"/>
    <property type="match status" value="1"/>
</dbReference>
<accession>A0A8D5UFE7</accession>
<dbReference type="PANTHER" id="PTHR21180:SF32">
    <property type="entry name" value="ENDONUCLEASE_EXONUCLEASE_PHOSPHATASE FAMILY DOMAIN-CONTAINING PROTEIN 1"/>
    <property type="match status" value="1"/>
</dbReference>
<evidence type="ECO:0000259" key="3">
    <source>
        <dbReference type="SMART" id="SM00278"/>
    </source>
</evidence>
<dbReference type="InterPro" id="IPR051675">
    <property type="entry name" value="Endo/Exo/Phosphatase_dom_1"/>
</dbReference>
<name>A0A8D5UFE7_9BACL</name>
<dbReference type="GO" id="GO:0015627">
    <property type="term" value="C:type II protein secretion system complex"/>
    <property type="evidence" value="ECO:0007669"/>
    <property type="project" value="TreeGrafter"/>
</dbReference>
<dbReference type="GO" id="GO:0006281">
    <property type="term" value="P:DNA repair"/>
    <property type="evidence" value="ECO:0007669"/>
    <property type="project" value="InterPro"/>
</dbReference>
<dbReference type="PANTHER" id="PTHR21180">
    <property type="entry name" value="ENDONUCLEASE/EXONUCLEASE/PHOSPHATASE FAMILY DOMAIN-CONTAINING PROTEIN 1"/>
    <property type="match status" value="1"/>
</dbReference>
<feature type="transmembrane region" description="Helical" evidence="2">
    <location>
        <begin position="12"/>
        <end position="32"/>
    </location>
</feature>
<gene>
    <name evidence="4" type="ORF">JIR001_22490</name>
</gene>
<dbReference type="GO" id="GO:0003677">
    <property type="term" value="F:DNA binding"/>
    <property type="evidence" value="ECO:0007669"/>
    <property type="project" value="InterPro"/>
</dbReference>
<evidence type="ECO:0000256" key="2">
    <source>
        <dbReference type="SAM" id="Phobius"/>
    </source>
</evidence>
<reference evidence="4" key="2">
    <citation type="journal article" date="2021" name="Microbiol. Resour. Announc.">
        <title>Complete Genome Sequence of Polycladomyces abyssicola JIR-001T, Isolated from Hemipelagic Sediment in Deep Seawater.</title>
        <authorList>
            <person name="Tsubouchi T."/>
            <person name="Kaneko Y."/>
        </authorList>
    </citation>
    <scope>NUCLEOTIDE SEQUENCE</scope>
    <source>
        <strain evidence="4">JIR-001</strain>
    </source>
</reference>
<dbReference type="GO" id="GO:0015628">
    <property type="term" value="P:protein secretion by the type II secretion system"/>
    <property type="evidence" value="ECO:0007669"/>
    <property type="project" value="TreeGrafter"/>
</dbReference>
<keyword evidence="2" id="KW-0812">Transmembrane</keyword>
<keyword evidence="5" id="KW-1185">Reference proteome</keyword>
<organism evidence="4 5">
    <name type="scientific">Polycladomyces abyssicola</name>
    <dbReference type="NCBI Taxonomy" id="1125966"/>
    <lineage>
        <taxon>Bacteria</taxon>
        <taxon>Bacillati</taxon>
        <taxon>Bacillota</taxon>
        <taxon>Bacilli</taxon>
        <taxon>Bacillales</taxon>
        <taxon>Thermoactinomycetaceae</taxon>
        <taxon>Polycladomyces</taxon>
    </lineage>
</organism>
<dbReference type="Proteomes" id="UP000677436">
    <property type="component" value="Chromosome"/>
</dbReference>
<feature type="compositionally biased region" description="Polar residues" evidence="1">
    <location>
        <begin position="146"/>
        <end position="155"/>
    </location>
</feature>
<feature type="region of interest" description="Disordered" evidence="1">
    <location>
        <begin position="129"/>
        <end position="155"/>
    </location>
</feature>
<dbReference type="InterPro" id="IPR003583">
    <property type="entry name" value="Hlx-hairpin-Hlx_DNA-bd_motif"/>
</dbReference>
<keyword evidence="2" id="KW-0472">Membrane</keyword>
<evidence type="ECO:0000256" key="1">
    <source>
        <dbReference type="SAM" id="MobiDB-lite"/>
    </source>
</evidence>
<evidence type="ECO:0000313" key="4">
    <source>
        <dbReference type="EMBL" id="BCU82466.1"/>
    </source>
</evidence>
<dbReference type="EMBL" id="AP024601">
    <property type="protein sequence ID" value="BCU82466.1"/>
    <property type="molecule type" value="Genomic_DNA"/>
</dbReference>
<dbReference type="KEGG" id="pabs:JIR001_22490"/>
<dbReference type="Gene3D" id="3.10.560.10">
    <property type="entry name" value="Outer membrane lipoprotein wza domain like"/>
    <property type="match status" value="1"/>
</dbReference>
<keyword evidence="2" id="KW-1133">Transmembrane helix</keyword>
<proteinExistence type="predicted"/>
<dbReference type="SMART" id="SM00278">
    <property type="entry name" value="HhH1"/>
    <property type="match status" value="2"/>
</dbReference>
<feature type="domain" description="Helix-hairpin-helix DNA-binding motif class 1" evidence="3">
    <location>
        <begin position="163"/>
        <end position="182"/>
    </location>
</feature>